<organism evidence="10 11">
    <name type="scientific">Streptomyces fildesensis</name>
    <dbReference type="NCBI Taxonomy" id="375757"/>
    <lineage>
        <taxon>Bacteria</taxon>
        <taxon>Bacillati</taxon>
        <taxon>Actinomycetota</taxon>
        <taxon>Actinomycetes</taxon>
        <taxon>Kitasatosporales</taxon>
        <taxon>Streptomycetaceae</taxon>
        <taxon>Streptomyces</taxon>
    </lineage>
</organism>
<evidence type="ECO:0000256" key="5">
    <source>
        <dbReference type="ARBA" id="ARBA00022989"/>
    </source>
</evidence>
<evidence type="ECO:0000256" key="8">
    <source>
        <dbReference type="SAM" id="MobiDB-lite"/>
    </source>
</evidence>
<dbReference type="InterPro" id="IPR000515">
    <property type="entry name" value="MetI-like"/>
</dbReference>
<keyword evidence="11" id="KW-1185">Reference proteome</keyword>
<dbReference type="PROSITE" id="PS50928">
    <property type="entry name" value="ABC_TM1"/>
    <property type="match status" value="1"/>
</dbReference>
<feature type="transmembrane region" description="Helical" evidence="7">
    <location>
        <begin position="73"/>
        <end position="93"/>
    </location>
</feature>
<feature type="region of interest" description="Disordered" evidence="8">
    <location>
        <begin position="263"/>
        <end position="283"/>
    </location>
</feature>
<keyword evidence="3" id="KW-1003">Cell membrane</keyword>
<feature type="transmembrane region" description="Helical" evidence="7">
    <location>
        <begin position="20"/>
        <end position="40"/>
    </location>
</feature>
<sequence>MTASVLYDAPGPRTRLRNRIYTVVGSLALAGLLVFFAMRLNSKGEFKSYMWDLFQYAGVQQQITDGVVATLKAFALAAVFSLLLATVFAAGRLSDHKPVRIAASAAVEFFRALPLIIMIYLLWATVFEPFWALVIGLTLYNGSVQAEIFRAGINSVPKGQSEAAYALGMRKTQVMLTILVPQAVRAMLPSIISQLVVTLKDTSLGYLIAYTELLYVGRILAGNTPTLGNYPYFQVLLVIGTIYIAMCMLLSAIATWVEKRARRSPKGAPPATPEAEALVATAE</sequence>
<dbReference type="InterPro" id="IPR035906">
    <property type="entry name" value="MetI-like_sf"/>
</dbReference>
<dbReference type="SUPFAM" id="SSF161098">
    <property type="entry name" value="MetI-like"/>
    <property type="match status" value="1"/>
</dbReference>
<keyword evidence="2 7" id="KW-0813">Transport</keyword>
<dbReference type="CDD" id="cd06261">
    <property type="entry name" value="TM_PBP2"/>
    <property type="match status" value="1"/>
</dbReference>
<feature type="transmembrane region" description="Helical" evidence="7">
    <location>
        <begin position="105"/>
        <end position="124"/>
    </location>
</feature>
<feature type="domain" description="ABC transmembrane type-1" evidence="9">
    <location>
        <begin position="63"/>
        <end position="254"/>
    </location>
</feature>
<evidence type="ECO:0000256" key="4">
    <source>
        <dbReference type="ARBA" id="ARBA00022692"/>
    </source>
</evidence>
<dbReference type="PANTHER" id="PTHR30614">
    <property type="entry name" value="MEMBRANE COMPONENT OF AMINO ACID ABC TRANSPORTER"/>
    <property type="match status" value="1"/>
</dbReference>
<comment type="subcellular location">
    <subcellularLocation>
        <location evidence="1 7">Cell membrane</location>
        <topology evidence="1 7">Multi-pass membrane protein</topology>
    </subcellularLocation>
</comment>
<reference evidence="10 11" key="1">
    <citation type="submission" date="2024-10" db="EMBL/GenBank/DDBJ databases">
        <title>The Natural Products Discovery Center: Release of the First 8490 Sequenced Strains for Exploring Actinobacteria Biosynthetic Diversity.</title>
        <authorList>
            <person name="Kalkreuter E."/>
            <person name="Kautsar S.A."/>
            <person name="Yang D."/>
            <person name="Bader C.D."/>
            <person name="Teijaro C.N."/>
            <person name="Fluegel L."/>
            <person name="Davis C.M."/>
            <person name="Simpson J.R."/>
            <person name="Lauterbach L."/>
            <person name="Steele A.D."/>
            <person name="Gui C."/>
            <person name="Meng S."/>
            <person name="Li G."/>
            <person name="Viehrig K."/>
            <person name="Ye F."/>
            <person name="Su P."/>
            <person name="Kiefer A.F."/>
            <person name="Nichols A."/>
            <person name="Cepeda A.J."/>
            <person name="Yan W."/>
            <person name="Fan B."/>
            <person name="Jiang Y."/>
            <person name="Adhikari A."/>
            <person name="Zheng C.-J."/>
            <person name="Schuster L."/>
            <person name="Cowan T.M."/>
            <person name="Smanski M.J."/>
            <person name="Chevrette M.G."/>
            <person name="De Carvalho L.P.S."/>
            <person name="Shen B."/>
        </authorList>
    </citation>
    <scope>NUCLEOTIDE SEQUENCE [LARGE SCALE GENOMIC DNA]</scope>
    <source>
        <strain evidence="10 11">NPDC053399</strain>
    </source>
</reference>
<dbReference type="PANTHER" id="PTHR30614:SF21">
    <property type="entry name" value="AMINO ACID ABC TRANSPORTER PERMEASE"/>
    <property type="match status" value="1"/>
</dbReference>
<dbReference type="Gene3D" id="1.10.3720.10">
    <property type="entry name" value="MetI-like"/>
    <property type="match status" value="1"/>
</dbReference>
<keyword evidence="6 7" id="KW-0472">Membrane</keyword>
<comment type="caution">
    <text evidence="10">The sequence shown here is derived from an EMBL/GenBank/DDBJ whole genome shotgun (WGS) entry which is preliminary data.</text>
</comment>
<keyword evidence="4 7" id="KW-0812">Transmembrane</keyword>
<dbReference type="Pfam" id="PF00528">
    <property type="entry name" value="BPD_transp_1"/>
    <property type="match status" value="1"/>
</dbReference>
<evidence type="ECO:0000313" key="11">
    <source>
        <dbReference type="Proteomes" id="UP001614394"/>
    </source>
</evidence>
<evidence type="ECO:0000256" key="1">
    <source>
        <dbReference type="ARBA" id="ARBA00004651"/>
    </source>
</evidence>
<evidence type="ECO:0000313" key="10">
    <source>
        <dbReference type="EMBL" id="MFI9102845.1"/>
    </source>
</evidence>
<dbReference type="Proteomes" id="UP001614394">
    <property type="component" value="Unassembled WGS sequence"/>
</dbReference>
<evidence type="ECO:0000256" key="7">
    <source>
        <dbReference type="RuleBase" id="RU363032"/>
    </source>
</evidence>
<evidence type="ECO:0000256" key="3">
    <source>
        <dbReference type="ARBA" id="ARBA00022475"/>
    </source>
</evidence>
<dbReference type="NCBIfam" id="TIGR01726">
    <property type="entry name" value="HEQRo_perm_3TM"/>
    <property type="match status" value="1"/>
</dbReference>
<accession>A0ABW8C8T2</accession>
<dbReference type="InterPro" id="IPR010065">
    <property type="entry name" value="AA_ABC_transptr_permease_3TM"/>
</dbReference>
<proteinExistence type="inferred from homology"/>
<protein>
    <submittedName>
        <fullName evidence="10">Amino acid ABC transporter permease</fullName>
    </submittedName>
</protein>
<keyword evidence="5 7" id="KW-1133">Transmembrane helix</keyword>
<comment type="similarity">
    <text evidence="7">Belongs to the binding-protein-dependent transport system permease family.</text>
</comment>
<dbReference type="RefSeq" id="WP_399650971.1">
    <property type="nucleotide sequence ID" value="NZ_JBITYG010000005.1"/>
</dbReference>
<feature type="transmembrane region" description="Helical" evidence="7">
    <location>
        <begin position="174"/>
        <end position="197"/>
    </location>
</feature>
<gene>
    <name evidence="10" type="ORF">ACIGXA_20210</name>
</gene>
<feature type="transmembrane region" description="Helical" evidence="7">
    <location>
        <begin position="232"/>
        <end position="257"/>
    </location>
</feature>
<evidence type="ECO:0000256" key="2">
    <source>
        <dbReference type="ARBA" id="ARBA00022448"/>
    </source>
</evidence>
<dbReference type="InterPro" id="IPR043429">
    <property type="entry name" value="ArtM/GltK/GlnP/TcyL/YhdX-like"/>
</dbReference>
<evidence type="ECO:0000259" key="9">
    <source>
        <dbReference type="PROSITE" id="PS50928"/>
    </source>
</evidence>
<evidence type="ECO:0000256" key="6">
    <source>
        <dbReference type="ARBA" id="ARBA00023136"/>
    </source>
</evidence>
<dbReference type="EMBL" id="JBITYG010000005">
    <property type="protein sequence ID" value="MFI9102845.1"/>
    <property type="molecule type" value="Genomic_DNA"/>
</dbReference>
<name>A0ABW8C8T2_9ACTN</name>